<sequence>MITVRAGSTLTLRCYGEGVSTRSAGVESLSLISLAETSANFVAELAPIPVLSLDGPGVRRLGVLELVSDAGVTWVEAELRAGLLTVRGAPPTGIVQRRAAARHTGGYTATGTAQIDGGLVAMAAEIEDISTDGVLLRVTDRPRLPEGISRTLLHVAMPWGLLTAAVTTVDQRADQLRGTFEWIDPAGAAALHEFCAAR</sequence>
<accession>A0ABQ3ZDP3</accession>
<organism evidence="1 2">
    <name type="scientific">Paractinoplanes durhamensis</name>
    <dbReference type="NCBI Taxonomy" id="113563"/>
    <lineage>
        <taxon>Bacteria</taxon>
        <taxon>Bacillati</taxon>
        <taxon>Actinomycetota</taxon>
        <taxon>Actinomycetes</taxon>
        <taxon>Micromonosporales</taxon>
        <taxon>Micromonosporaceae</taxon>
        <taxon>Paractinoplanes</taxon>
    </lineage>
</organism>
<reference evidence="1 2" key="1">
    <citation type="submission" date="2021-01" db="EMBL/GenBank/DDBJ databases">
        <title>Whole genome shotgun sequence of Actinoplanes durhamensis NBRC 14914.</title>
        <authorList>
            <person name="Komaki H."/>
            <person name="Tamura T."/>
        </authorList>
    </citation>
    <scope>NUCLEOTIDE SEQUENCE [LARGE SCALE GENOMIC DNA]</scope>
    <source>
        <strain evidence="1 2">NBRC 14914</strain>
    </source>
</reference>
<dbReference type="SUPFAM" id="SSF141371">
    <property type="entry name" value="PilZ domain-like"/>
    <property type="match status" value="1"/>
</dbReference>
<keyword evidence="2" id="KW-1185">Reference proteome</keyword>
<proteinExistence type="predicted"/>
<dbReference type="EMBL" id="BOML01000093">
    <property type="protein sequence ID" value="GIE07921.1"/>
    <property type="molecule type" value="Genomic_DNA"/>
</dbReference>
<gene>
    <name evidence="1" type="ORF">Adu01nite_92710</name>
</gene>
<dbReference type="Proteomes" id="UP000637628">
    <property type="component" value="Unassembled WGS sequence"/>
</dbReference>
<evidence type="ECO:0000313" key="2">
    <source>
        <dbReference type="Proteomes" id="UP000637628"/>
    </source>
</evidence>
<comment type="caution">
    <text evidence="1">The sequence shown here is derived from an EMBL/GenBank/DDBJ whole genome shotgun (WGS) entry which is preliminary data.</text>
</comment>
<protein>
    <recommendedName>
        <fullName evidence="3">PilZ domain-containing protein</fullName>
    </recommendedName>
</protein>
<name>A0ABQ3ZDP3_9ACTN</name>
<evidence type="ECO:0000313" key="1">
    <source>
        <dbReference type="EMBL" id="GIE07921.1"/>
    </source>
</evidence>
<evidence type="ECO:0008006" key="3">
    <source>
        <dbReference type="Google" id="ProtNLM"/>
    </source>
</evidence>